<evidence type="ECO:0000313" key="2">
    <source>
        <dbReference type="EMBL" id="KAE8949521.1"/>
    </source>
</evidence>
<dbReference type="EMBL" id="QXGF01000020">
    <property type="protein sequence ID" value="KAE8949521.1"/>
    <property type="molecule type" value="Genomic_DNA"/>
</dbReference>
<evidence type="ECO:0000313" key="8">
    <source>
        <dbReference type="Proteomes" id="UP000433483"/>
    </source>
</evidence>
<evidence type="ECO:0000313" key="9">
    <source>
        <dbReference type="Proteomes" id="UP000437068"/>
    </source>
</evidence>
<keyword evidence="1" id="KW-1133">Transmembrane helix</keyword>
<evidence type="ECO:0000313" key="6">
    <source>
        <dbReference type="EMBL" id="KAE9314270.1"/>
    </source>
</evidence>
<dbReference type="Proteomes" id="UP000437068">
    <property type="component" value="Unassembled WGS sequence"/>
</dbReference>
<evidence type="ECO:0000313" key="5">
    <source>
        <dbReference type="EMBL" id="KAE9250965.1"/>
    </source>
</evidence>
<comment type="caution">
    <text evidence="3">The sequence shown here is derived from an EMBL/GenBank/DDBJ whole genome shotgun (WGS) entry which is preliminary data.</text>
</comment>
<feature type="transmembrane region" description="Helical" evidence="1">
    <location>
        <begin position="34"/>
        <end position="54"/>
    </location>
</feature>
<dbReference type="EMBL" id="QXGA01000313">
    <property type="protein sequence ID" value="KAE9148031.1"/>
    <property type="molecule type" value="Genomic_DNA"/>
</dbReference>
<dbReference type="AlphaFoldDB" id="A0A6A3ULV4"/>
<organism evidence="3 11">
    <name type="scientific">Phytophthora fragariae</name>
    <dbReference type="NCBI Taxonomy" id="53985"/>
    <lineage>
        <taxon>Eukaryota</taxon>
        <taxon>Sar</taxon>
        <taxon>Stramenopiles</taxon>
        <taxon>Oomycota</taxon>
        <taxon>Peronosporomycetes</taxon>
        <taxon>Peronosporales</taxon>
        <taxon>Peronosporaceae</taxon>
        <taxon>Phytophthora</taxon>
    </lineage>
</organism>
<evidence type="ECO:0000313" key="3">
    <source>
        <dbReference type="EMBL" id="KAE9148031.1"/>
    </source>
</evidence>
<dbReference type="EMBL" id="QXGB01000142">
    <property type="protein sequence ID" value="KAE9228251.1"/>
    <property type="molecule type" value="Genomic_DNA"/>
</dbReference>
<dbReference type="PANTHER" id="PTHR13627:SF33">
    <property type="entry name" value="LICD FAMILY PROTEIN"/>
    <property type="match status" value="1"/>
</dbReference>
<dbReference type="Proteomes" id="UP000429523">
    <property type="component" value="Unassembled WGS sequence"/>
</dbReference>
<dbReference type="Proteomes" id="UP000440367">
    <property type="component" value="Unassembled WGS sequence"/>
</dbReference>
<proteinExistence type="predicted"/>
<dbReference type="Proteomes" id="UP000433483">
    <property type="component" value="Unassembled WGS sequence"/>
</dbReference>
<dbReference type="EMBL" id="QXGD01000140">
    <property type="protein sequence ID" value="KAE9250965.1"/>
    <property type="molecule type" value="Genomic_DNA"/>
</dbReference>
<accession>A0A6A3ULV4</accession>
<keyword evidence="1" id="KW-0812">Transmembrane</keyword>
<keyword evidence="1" id="KW-0472">Membrane</keyword>
<evidence type="ECO:0000313" key="4">
    <source>
        <dbReference type="EMBL" id="KAE9228251.1"/>
    </source>
</evidence>
<dbReference type="EMBL" id="QXGE01000377">
    <property type="protein sequence ID" value="KAE9314270.1"/>
    <property type="molecule type" value="Genomic_DNA"/>
</dbReference>
<dbReference type="OrthoDB" id="444255at2759"/>
<keyword evidence="8" id="KW-1185">Reference proteome</keyword>
<dbReference type="InterPro" id="IPR052613">
    <property type="entry name" value="LicD_transferase"/>
</dbReference>
<gene>
    <name evidence="6" type="ORF">PF001_g8344</name>
    <name evidence="5" type="ORF">PF002_g4498</name>
    <name evidence="4" type="ORF">PF005_g4383</name>
    <name evidence="3" type="ORF">PF006_g7339</name>
    <name evidence="2" type="ORF">PF009_g916</name>
</gene>
<protein>
    <recommendedName>
        <fullName evidence="12">LicD family protein</fullName>
    </recommendedName>
</protein>
<dbReference type="Proteomes" id="UP000440732">
    <property type="component" value="Unassembled WGS sequence"/>
</dbReference>
<evidence type="ECO:0000256" key="1">
    <source>
        <dbReference type="SAM" id="Phobius"/>
    </source>
</evidence>
<sequence length="362" mass="40773">MAIKYEEGINTVKHGSTRNFWETWRFSLGCKSRIPVIPAFVLVLLGLVVSGLIMEAQIVSRAPETTGILSDTKDVCSPSVIHVNITEYHSGHRFYSAMKENPVPAPIFRGNHSWLCEDQWRAEMRFGYCLPISGRKDTPFCTAADRMDLLSIHSHNSTCYASVLHMLLVEVYEELKATGNTPLITFGSLLGAVRNGSMIPFTEDTDIGFVGELKASFELQEALRRKGYHMFFSGIWRVCVAPTHPLAGRLYDPSLPLTWKFSVPYVDLYKMKKLSNGSWDIQELEGGNGRLMSYDKVEPFSEVTINGMPFDTVRDPKFFLTEASGADYMTPKLREVPDMPAALVSKQKLLEVVKMMKKKKIP</sequence>
<evidence type="ECO:0000313" key="11">
    <source>
        <dbReference type="Proteomes" id="UP000440732"/>
    </source>
</evidence>
<dbReference type="PANTHER" id="PTHR13627">
    <property type="entry name" value="FUKUTIN RELATED PROTEIN"/>
    <property type="match status" value="1"/>
</dbReference>
<evidence type="ECO:0000313" key="7">
    <source>
        <dbReference type="Proteomes" id="UP000429523"/>
    </source>
</evidence>
<evidence type="ECO:0008006" key="12">
    <source>
        <dbReference type="Google" id="ProtNLM"/>
    </source>
</evidence>
<evidence type="ECO:0000313" key="10">
    <source>
        <dbReference type="Proteomes" id="UP000440367"/>
    </source>
</evidence>
<reference evidence="7 8" key="1">
    <citation type="submission" date="2018-08" db="EMBL/GenBank/DDBJ databases">
        <title>Genomic investigation of the strawberry pathogen Phytophthora fragariae indicates pathogenicity is determined by transcriptional variation in three key races.</title>
        <authorList>
            <person name="Adams T.M."/>
            <person name="Armitage A.D."/>
            <person name="Sobczyk M.K."/>
            <person name="Bates H.J."/>
            <person name="Dunwell J.M."/>
            <person name="Nellist C.F."/>
            <person name="Harrison R.J."/>
        </authorList>
    </citation>
    <scope>NUCLEOTIDE SEQUENCE [LARGE SCALE GENOMIC DNA]</scope>
    <source>
        <strain evidence="6 9">A4</strain>
        <strain evidence="5 10">BC-1</strain>
        <strain evidence="4 8">NOV-27</strain>
        <strain evidence="3 11">NOV-5</strain>
        <strain evidence="2 7">NOV-9</strain>
    </source>
</reference>
<name>A0A6A3ULV4_9STRA</name>